<dbReference type="Pfam" id="PF03861">
    <property type="entry name" value="ANTAR"/>
    <property type="match status" value="1"/>
</dbReference>
<evidence type="ECO:0000256" key="1">
    <source>
        <dbReference type="ARBA" id="ARBA00022679"/>
    </source>
</evidence>
<organism evidence="6 7">
    <name type="scientific">Pseudonocardia kunmingensis</name>
    <dbReference type="NCBI Taxonomy" id="630975"/>
    <lineage>
        <taxon>Bacteria</taxon>
        <taxon>Bacillati</taxon>
        <taxon>Actinomycetota</taxon>
        <taxon>Actinomycetes</taxon>
        <taxon>Pseudonocardiales</taxon>
        <taxon>Pseudonocardiaceae</taxon>
        <taxon>Pseudonocardia</taxon>
    </lineage>
</organism>
<dbReference type="PIRSF" id="PIRSF036625">
    <property type="entry name" value="GAF_ANTAR"/>
    <property type="match status" value="1"/>
</dbReference>
<feature type="domain" description="ANTAR" evidence="5">
    <location>
        <begin position="198"/>
        <end position="259"/>
    </location>
</feature>
<dbReference type="EMBL" id="VFPA01000004">
    <property type="protein sequence ID" value="TQM06168.1"/>
    <property type="molecule type" value="Genomic_DNA"/>
</dbReference>
<dbReference type="GO" id="GO:0003723">
    <property type="term" value="F:RNA binding"/>
    <property type="evidence" value="ECO:0007669"/>
    <property type="project" value="InterPro"/>
</dbReference>
<evidence type="ECO:0000256" key="4">
    <source>
        <dbReference type="ARBA" id="ARBA00023163"/>
    </source>
</evidence>
<dbReference type="InterPro" id="IPR012074">
    <property type="entry name" value="GAF_ANTAR"/>
</dbReference>
<dbReference type="Pfam" id="PF13185">
    <property type="entry name" value="GAF_2"/>
    <property type="match status" value="1"/>
</dbReference>
<reference evidence="6 7" key="1">
    <citation type="submission" date="2019-06" db="EMBL/GenBank/DDBJ databases">
        <title>Sequencing the genomes of 1000 actinobacteria strains.</title>
        <authorList>
            <person name="Klenk H.-P."/>
        </authorList>
    </citation>
    <scope>NUCLEOTIDE SEQUENCE [LARGE SCALE GENOMIC DNA]</scope>
    <source>
        <strain evidence="6 7">DSM 45301</strain>
    </source>
</reference>
<dbReference type="InterPro" id="IPR029016">
    <property type="entry name" value="GAF-like_dom_sf"/>
</dbReference>
<evidence type="ECO:0000256" key="2">
    <source>
        <dbReference type="ARBA" id="ARBA00022777"/>
    </source>
</evidence>
<dbReference type="SUPFAM" id="SSF52172">
    <property type="entry name" value="CheY-like"/>
    <property type="match status" value="1"/>
</dbReference>
<accession>A0A543DA61</accession>
<dbReference type="InterPro" id="IPR011006">
    <property type="entry name" value="CheY-like_superfamily"/>
</dbReference>
<dbReference type="GO" id="GO:0016301">
    <property type="term" value="F:kinase activity"/>
    <property type="evidence" value="ECO:0007669"/>
    <property type="project" value="UniProtKB-KW"/>
</dbReference>
<protein>
    <submittedName>
        <fullName evidence="6">GAF domain-containing protein</fullName>
    </submittedName>
</protein>
<dbReference type="InterPro" id="IPR003018">
    <property type="entry name" value="GAF"/>
</dbReference>
<gene>
    <name evidence="6" type="ORF">FB558_6413</name>
</gene>
<keyword evidence="7" id="KW-1185">Reference proteome</keyword>
<keyword evidence="1" id="KW-0808">Transferase</keyword>
<keyword evidence="4" id="KW-0804">Transcription</keyword>
<dbReference type="SMART" id="SM01012">
    <property type="entry name" value="ANTAR"/>
    <property type="match status" value="1"/>
</dbReference>
<dbReference type="SUPFAM" id="SSF55781">
    <property type="entry name" value="GAF domain-like"/>
    <property type="match status" value="1"/>
</dbReference>
<dbReference type="AlphaFoldDB" id="A0A543DA61"/>
<comment type="caution">
    <text evidence="6">The sequence shown here is derived from an EMBL/GenBank/DDBJ whole genome shotgun (WGS) entry which is preliminary data.</text>
</comment>
<proteinExistence type="predicted"/>
<dbReference type="OrthoDB" id="4629915at2"/>
<name>A0A543DA61_9PSEU</name>
<evidence type="ECO:0000313" key="6">
    <source>
        <dbReference type="EMBL" id="TQM06168.1"/>
    </source>
</evidence>
<keyword evidence="2" id="KW-0418">Kinase</keyword>
<evidence type="ECO:0000256" key="3">
    <source>
        <dbReference type="ARBA" id="ARBA00023015"/>
    </source>
</evidence>
<evidence type="ECO:0000313" key="7">
    <source>
        <dbReference type="Proteomes" id="UP000315677"/>
    </source>
</evidence>
<dbReference type="Proteomes" id="UP000315677">
    <property type="component" value="Unassembled WGS sequence"/>
</dbReference>
<keyword evidence="3" id="KW-0805">Transcription regulation</keyword>
<evidence type="ECO:0000259" key="5">
    <source>
        <dbReference type="PROSITE" id="PS50921"/>
    </source>
</evidence>
<sequence length="265" mass="27889">MTTEQEWAEDRLQFGLGLPGSDDPADLAAATGPLAGEFVRLAQALAGESTVRGVLLRVVEVARRAVPGADLVSITLRSPAGFTTPVETDELATRLDELQYRLDEGPCVEATRTAGLGLTFSADLGRHGEYPRFGRAAAALGVHSVLAVGLFPHGGDAPRMGALNIYSHEVGGLDEVDRDIALVLAAHAATALAATTACTAAELEAAQLREALSSRDVIGQAKGILMERRRISADEAFDVLRAASQSLNVKLTRVAATLVERRAEL</sequence>
<dbReference type="Gene3D" id="1.10.10.10">
    <property type="entry name" value="Winged helix-like DNA-binding domain superfamily/Winged helix DNA-binding domain"/>
    <property type="match status" value="1"/>
</dbReference>
<dbReference type="RefSeq" id="WP_142059842.1">
    <property type="nucleotide sequence ID" value="NZ_VFPA01000004.1"/>
</dbReference>
<dbReference type="InterPro" id="IPR036388">
    <property type="entry name" value="WH-like_DNA-bd_sf"/>
</dbReference>
<dbReference type="InterPro" id="IPR005561">
    <property type="entry name" value="ANTAR"/>
</dbReference>
<dbReference type="Gene3D" id="3.30.450.40">
    <property type="match status" value="1"/>
</dbReference>
<dbReference type="PROSITE" id="PS50921">
    <property type="entry name" value="ANTAR"/>
    <property type="match status" value="1"/>
</dbReference>